<evidence type="ECO:0000313" key="1">
    <source>
        <dbReference type="EMBL" id="GAE44969.1"/>
    </source>
</evidence>
<dbReference type="Gene3D" id="3.60.21.10">
    <property type="match status" value="1"/>
</dbReference>
<sequence>MIILISDLHLMDGTAGKHQLETEVFRDTFIELAQQATAAVKHLNENEQDIKIVLLGDIFDVIRSERWFLENSKNKIVEVPLSDRPWGGSGNEKTELIAVDILKNIIKVNKEIISILSGRDWQRLGFPKKPEIIYIPGNHDRLCNVYPSMRRLVIDELDLQNLSYKDKFPNYLLNEQHGLLARHGHEWDPFNLKVTIKIHRVIWPFQ</sequence>
<dbReference type="InterPro" id="IPR029052">
    <property type="entry name" value="Metallo-depent_PP-like"/>
</dbReference>
<dbReference type="RefSeq" id="WP_148296072.1">
    <property type="nucleotide sequence ID" value="NZ_BAUW01000014.1"/>
</dbReference>
<dbReference type="SUPFAM" id="SSF56300">
    <property type="entry name" value="Metallo-dependent phosphatases"/>
    <property type="match status" value="1"/>
</dbReference>
<keyword evidence="2" id="KW-1185">Reference proteome</keyword>
<protein>
    <submittedName>
        <fullName evidence="1">Uncharacterized protein</fullName>
    </submittedName>
</protein>
<name>W4RN12_9BACI</name>
<dbReference type="EMBL" id="BAUW01000014">
    <property type="protein sequence ID" value="GAE44969.1"/>
    <property type="molecule type" value="Genomic_DNA"/>
</dbReference>
<gene>
    <name evidence="1" type="ORF">JCM21738_1729</name>
</gene>
<comment type="caution">
    <text evidence="1">The sequence shown here is derived from an EMBL/GenBank/DDBJ whole genome shotgun (WGS) entry which is preliminary data.</text>
</comment>
<organism evidence="1 2">
    <name type="scientific">Mesobacillus boroniphilus JCM 21738</name>
    <dbReference type="NCBI Taxonomy" id="1294265"/>
    <lineage>
        <taxon>Bacteria</taxon>
        <taxon>Bacillati</taxon>
        <taxon>Bacillota</taxon>
        <taxon>Bacilli</taxon>
        <taxon>Bacillales</taxon>
        <taxon>Bacillaceae</taxon>
        <taxon>Mesobacillus</taxon>
    </lineage>
</organism>
<proteinExistence type="predicted"/>
<reference evidence="1 2" key="1">
    <citation type="submission" date="2013-12" db="EMBL/GenBank/DDBJ databases">
        <title>NBRP : Genome information of microbial organism related human and environment.</title>
        <authorList>
            <person name="Hattori M."/>
            <person name="Oshima K."/>
            <person name="Inaba H."/>
            <person name="Suda W."/>
            <person name="Sakamoto M."/>
            <person name="Iino T."/>
            <person name="Kitahara M."/>
            <person name="Oshida Y."/>
            <person name="Iida T."/>
            <person name="Kudo T."/>
            <person name="Itoh T."/>
            <person name="Ahmed I."/>
            <person name="Ohkuma M."/>
        </authorList>
    </citation>
    <scope>NUCLEOTIDE SEQUENCE [LARGE SCALE GENOMIC DNA]</scope>
    <source>
        <strain evidence="1 2">JCM 21738</strain>
    </source>
</reference>
<accession>W4RN12</accession>
<dbReference type="AlphaFoldDB" id="W4RN12"/>
<dbReference type="Proteomes" id="UP000018949">
    <property type="component" value="Unassembled WGS sequence"/>
</dbReference>
<evidence type="ECO:0000313" key="2">
    <source>
        <dbReference type="Proteomes" id="UP000018949"/>
    </source>
</evidence>